<dbReference type="PANTHER" id="PTHR10188:SF8">
    <property type="entry name" value="THREONINE ASPARTASE 1"/>
    <property type="match status" value="1"/>
</dbReference>
<dbReference type="EMBL" id="JPOX01000003">
    <property type="protein sequence ID" value="KFX52465.1"/>
    <property type="molecule type" value="Genomic_DNA"/>
</dbReference>
<feature type="site" description="Cleavage; by autolysis" evidence="2">
    <location>
        <begin position="326"/>
        <end position="327"/>
    </location>
</feature>
<evidence type="ECO:0000256" key="3">
    <source>
        <dbReference type="SAM" id="MobiDB-lite"/>
    </source>
</evidence>
<dbReference type="SUPFAM" id="SSF56235">
    <property type="entry name" value="N-terminal nucleophile aminohydrolases (Ntn hydrolases)"/>
    <property type="match status" value="1"/>
</dbReference>
<comment type="caution">
    <text evidence="4">The sequence shown here is derived from an EMBL/GenBank/DDBJ whole genome shotgun (WGS) entry which is preliminary data.</text>
</comment>
<dbReference type="MEROPS" id="T02.004"/>
<sequence>MHPGLFRLATSHLTYNRTASNCFLEPTPRTTSIARVPRSTFTNWCYPKKMSPRLREAGDICAIYVHAGAGFHSYQNENVHLKACNDAAKVAMSMLKNGASALDAVEIALRLMEDREITNAGYGSNLTMEGNVECDATIVDHLGRSGAVGACSHVRNPISAARVILNAQDKQLSLQRVPPNFLVSKGATEFAYLHGLPIVENDFLVSPTAKARWLRWQQEVEAAGQEQEARNTVQTTGEIVHMETATSTASFSTTVNPAMLMTPPSDLHGITTLKEQDTNVVLPEPTLVPADGAHHINERVAIRPKQTDDATSGGEQSNDNVDTITDTIGAIAVDSYGRIAAGSSSGGIGMKHSGRVGPAALVGIGTAVIPEDPQDPEQTSVATVTSGTGEHIATTLAASTCASRIYYSDRKDESGMTENVTEEEAIKSMVDVDFMGHPSVKHSHCEAAIGIMAVKKTMDGVYLFFCHNTDSFALASMTSEDKAPHCVMSRRSRQGSTAQGGRFSRYRRSKSRSSSDD</sequence>
<accession>A0A093VJX1</accession>
<dbReference type="InterPro" id="IPR037464">
    <property type="entry name" value="Taspase1"/>
</dbReference>
<dbReference type="PANTHER" id="PTHR10188">
    <property type="entry name" value="L-ASPARAGINASE"/>
    <property type="match status" value="1"/>
</dbReference>
<reference evidence="4" key="1">
    <citation type="journal article" date="2014" name="PLoS Genet.">
        <title>Signature Gene Expression Reveals Novel Clues to the Molecular Mechanisms of Dimorphic Transition in Penicillium marneffei.</title>
        <authorList>
            <person name="Yang E."/>
            <person name="Wang G."/>
            <person name="Cai J."/>
            <person name="Woo P.C."/>
            <person name="Lau S.K."/>
            <person name="Yuen K.-Y."/>
            <person name="Chow W.-N."/>
            <person name="Lin X."/>
        </authorList>
    </citation>
    <scope>NUCLEOTIDE SEQUENCE [LARGE SCALE GENOMIC DNA]</scope>
    <source>
        <strain evidence="4">PM1</strain>
    </source>
</reference>
<dbReference type="CDD" id="cd04514">
    <property type="entry name" value="Taspase1_like"/>
    <property type="match status" value="1"/>
</dbReference>
<dbReference type="FunFam" id="3.60.20.30:FF:000007">
    <property type="entry name" value="Similar to threonine aspartase"/>
    <property type="match status" value="1"/>
</dbReference>
<evidence type="ECO:0000256" key="2">
    <source>
        <dbReference type="PIRSR" id="PIRSR600246-3"/>
    </source>
</evidence>
<dbReference type="HOGENOM" id="CLU_021603_5_2_1"/>
<feature type="active site" description="Nucleophile" evidence="1">
    <location>
        <position position="327"/>
    </location>
</feature>
<dbReference type="Pfam" id="PF01112">
    <property type="entry name" value="Asparaginase_2"/>
    <property type="match status" value="2"/>
</dbReference>
<proteinExistence type="predicted"/>
<protein>
    <submittedName>
        <fullName evidence="4">Threonine aspartase 1</fullName>
    </submittedName>
</protein>
<dbReference type="Gene3D" id="3.60.20.30">
    <property type="entry name" value="(Glycosyl)asparaginase"/>
    <property type="match status" value="1"/>
</dbReference>
<name>A0A093VJX1_TALMA</name>
<gene>
    <name evidence="4" type="ORF">GQ26_0033220</name>
</gene>
<dbReference type="InterPro" id="IPR000246">
    <property type="entry name" value="Peptidase_T2"/>
</dbReference>
<dbReference type="InterPro" id="IPR029055">
    <property type="entry name" value="Ntn_hydrolases_N"/>
</dbReference>
<dbReference type="GO" id="GO:0051604">
    <property type="term" value="P:protein maturation"/>
    <property type="evidence" value="ECO:0007669"/>
    <property type="project" value="TreeGrafter"/>
</dbReference>
<dbReference type="GO" id="GO:0005737">
    <property type="term" value="C:cytoplasm"/>
    <property type="evidence" value="ECO:0007669"/>
    <property type="project" value="TreeGrafter"/>
</dbReference>
<evidence type="ECO:0000313" key="4">
    <source>
        <dbReference type="EMBL" id="KFX52465.1"/>
    </source>
</evidence>
<dbReference type="GO" id="GO:0004298">
    <property type="term" value="F:threonine-type endopeptidase activity"/>
    <property type="evidence" value="ECO:0007669"/>
    <property type="project" value="InterPro"/>
</dbReference>
<feature type="region of interest" description="Disordered" evidence="3">
    <location>
        <begin position="483"/>
        <end position="517"/>
    </location>
</feature>
<evidence type="ECO:0000256" key="1">
    <source>
        <dbReference type="PIRSR" id="PIRSR600246-1"/>
    </source>
</evidence>
<dbReference type="AlphaFoldDB" id="A0A093VJX1"/>
<organism evidence="4">
    <name type="scientific">Talaromyces marneffei PM1</name>
    <dbReference type="NCBI Taxonomy" id="1077442"/>
    <lineage>
        <taxon>Eukaryota</taxon>
        <taxon>Fungi</taxon>
        <taxon>Dikarya</taxon>
        <taxon>Ascomycota</taxon>
        <taxon>Pezizomycotina</taxon>
        <taxon>Eurotiomycetes</taxon>
        <taxon>Eurotiomycetidae</taxon>
        <taxon>Eurotiales</taxon>
        <taxon>Trichocomaceae</taxon>
        <taxon>Talaromyces</taxon>
        <taxon>Talaromyces sect. Talaromyces</taxon>
    </lineage>
</organism>